<proteinExistence type="predicted"/>
<protein>
    <submittedName>
        <fullName evidence="1">Uncharacterized protein</fullName>
    </submittedName>
</protein>
<keyword evidence="2" id="KW-1185">Reference proteome</keyword>
<reference evidence="1 2" key="2">
    <citation type="journal article" date="2022" name="Mol. Ecol. Resour.">
        <title>The genomes of chicory, endive, great burdock and yacon provide insights into Asteraceae paleo-polyploidization history and plant inulin production.</title>
        <authorList>
            <person name="Fan W."/>
            <person name="Wang S."/>
            <person name="Wang H."/>
            <person name="Wang A."/>
            <person name="Jiang F."/>
            <person name="Liu H."/>
            <person name="Zhao H."/>
            <person name="Xu D."/>
            <person name="Zhang Y."/>
        </authorList>
    </citation>
    <scope>NUCLEOTIDE SEQUENCE [LARGE SCALE GENOMIC DNA]</scope>
    <source>
        <strain evidence="2">cv. Niubang</strain>
    </source>
</reference>
<dbReference type="Proteomes" id="UP001055879">
    <property type="component" value="Linkage Group LG03"/>
</dbReference>
<accession>A0ACB9DGK1</accession>
<sequence length="89" mass="10174">MVMGGGRERSKLVSSSVTSSGCTRWEREGKVCVMKADDGGVFLAGEDGQKVKVYWMRFVRRREAQLRTDEHGQKGILRKIKEKKRKEIT</sequence>
<name>A0ACB9DGK1_ARCLA</name>
<evidence type="ECO:0000313" key="2">
    <source>
        <dbReference type="Proteomes" id="UP001055879"/>
    </source>
</evidence>
<reference evidence="2" key="1">
    <citation type="journal article" date="2022" name="Mol. Ecol. Resour.">
        <title>The genomes of chicory, endive, great burdock and yacon provide insights into Asteraceae palaeo-polyploidization history and plant inulin production.</title>
        <authorList>
            <person name="Fan W."/>
            <person name="Wang S."/>
            <person name="Wang H."/>
            <person name="Wang A."/>
            <person name="Jiang F."/>
            <person name="Liu H."/>
            <person name="Zhao H."/>
            <person name="Xu D."/>
            <person name="Zhang Y."/>
        </authorList>
    </citation>
    <scope>NUCLEOTIDE SEQUENCE [LARGE SCALE GENOMIC DNA]</scope>
    <source>
        <strain evidence="2">cv. Niubang</strain>
    </source>
</reference>
<organism evidence="1 2">
    <name type="scientific">Arctium lappa</name>
    <name type="common">Greater burdock</name>
    <name type="synonym">Lappa major</name>
    <dbReference type="NCBI Taxonomy" id="4217"/>
    <lineage>
        <taxon>Eukaryota</taxon>
        <taxon>Viridiplantae</taxon>
        <taxon>Streptophyta</taxon>
        <taxon>Embryophyta</taxon>
        <taxon>Tracheophyta</taxon>
        <taxon>Spermatophyta</taxon>
        <taxon>Magnoliopsida</taxon>
        <taxon>eudicotyledons</taxon>
        <taxon>Gunneridae</taxon>
        <taxon>Pentapetalae</taxon>
        <taxon>asterids</taxon>
        <taxon>campanulids</taxon>
        <taxon>Asterales</taxon>
        <taxon>Asteraceae</taxon>
        <taxon>Carduoideae</taxon>
        <taxon>Cardueae</taxon>
        <taxon>Arctiinae</taxon>
        <taxon>Arctium</taxon>
    </lineage>
</organism>
<gene>
    <name evidence="1" type="ORF">L6452_08161</name>
</gene>
<dbReference type="EMBL" id="CM042049">
    <property type="protein sequence ID" value="KAI3745754.1"/>
    <property type="molecule type" value="Genomic_DNA"/>
</dbReference>
<comment type="caution">
    <text evidence="1">The sequence shown here is derived from an EMBL/GenBank/DDBJ whole genome shotgun (WGS) entry which is preliminary data.</text>
</comment>
<evidence type="ECO:0000313" key="1">
    <source>
        <dbReference type="EMBL" id="KAI3745754.1"/>
    </source>
</evidence>